<gene>
    <name evidence="1" type="ORF">SAMN05216267_104656</name>
</gene>
<evidence type="ECO:0000313" key="2">
    <source>
        <dbReference type="Proteomes" id="UP000181951"/>
    </source>
</evidence>
<sequence>MVYTPFNAGQTVTAGQLDTLIASETMPWTQLDSVGVLVSGFTIGTPAARMRKLMLAGTEIWEFEGRITIASLTANANTVAFTFNTGFRVGTERGFQCVGANTAFYGVRVTFEPNGQLMVGVPTAAGSGATGVLLDNCTITNPLA</sequence>
<protein>
    <submittedName>
        <fullName evidence="1">Uncharacterized protein</fullName>
    </submittedName>
</protein>
<dbReference type="STRING" id="310780.SAMN05216267_104656"/>
<name>A0A1H8SZ45_9ACTN</name>
<dbReference type="RefSeq" id="WP_069462414.1">
    <property type="nucleotide sequence ID" value="NZ_FODD01000046.1"/>
</dbReference>
<reference evidence="1 2" key="1">
    <citation type="submission" date="2016-10" db="EMBL/GenBank/DDBJ databases">
        <authorList>
            <person name="de Groot N.N."/>
        </authorList>
    </citation>
    <scope>NUCLEOTIDE SEQUENCE [LARGE SCALE GENOMIC DNA]</scope>
    <source>
        <strain evidence="1 2">CGMCC 4.2026</strain>
    </source>
</reference>
<proteinExistence type="predicted"/>
<dbReference type="Proteomes" id="UP000181951">
    <property type="component" value="Unassembled WGS sequence"/>
</dbReference>
<keyword evidence="2" id="KW-1185">Reference proteome</keyword>
<accession>A0A1H8SZ45</accession>
<organism evidence="1 2">
    <name type="scientific">Actinacidiphila rubida</name>
    <dbReference type="NCBI Taxonomy" id="310780"/>
    <lineage>
        <taxon>Bacteria</taxon>
        <taxon>Bacillati</taxon>
        <taxon>Actinomycetota</taxon>
        <taxon>Actinomycetes</taxon>
        <taxon>Kitasatosporales</taxon>
        <taxon>Streptomycetaceae</taxon>
        <taxon>Actinacidiphila</taxon>
    </lineage>
</organism>
<dbReference type="AlphaFoldDB" id="A0A1H8SZ45"/>
<evidence type="ECO:0000313" key="1">
    <source>
        <dbReference type="EMBL" id="SEO83628.1"/>
    </source>
</evidence>
<dbReference type="EMBL" id="FODD01000046">
    <property type="protein sequence ID" value="SEO83628.1"/>
    <property type="molecule type" value="Genomic_DNA"/>
</dbReference>